<evidence type="ECO:0000313" key="3">
    <source>
        <dbReference type="Proteomes" id="UP000041254"/>
    </source>
</evidence>
<proteinExistence type="predicted"/>
<dbReference type="InParanoid" id="A0A0G4ER69"/>
<reference evidence="2 3" key="1">
    <citation type="submission" date="2014-11" db="EMBL/GenBank/DDBJ databases">
        <authorList>
            <person name="Zhu J."/>
            <person name="Qi W."/>
            <person name="Song R."/>
        </authorList>
    </citation>
    <scope>NUCLEOTIDE SEQUENCE [LARGE SCALE GENOMIC DNA]</scope>
</reference>
<keyword evidence="3" id="KW-1185">Reference proteome</keyword>
<evidence type="ECO:0000256" key="1">
    <source>
        <dbReference type="SAM" id="MobiDB-lite"/>
    </source>
</evidence>
<dbReference type="Proteomes" id="UP000041254">
    <property type="component" value="Unassembled WGS sequence"/>
</dbReference>
<protein>
    <submittedName>
        <fullName evidence="2">Uncharacterized protein</fullName>
    </submittedName>
</protein>
<feature type="region of interest" description="Disordered" evidence="1">
    <location>
        <begin position="42"/>
        <end position="77"/>
    </location>
</feature>
<evidence type="ECO:0000313" key="2">
    <source>
        <dbReference type="EMBL" id="CEL99947.1"/>
    </source>
</evidence>
<dbReference type="VEuPathDB" id="CryptoDB:Vbra_12724"/>
<feature type="region of interest" description="Disordered" evidence="1">
    <location>
        <begin position="104"/>
        <end position="130"/>
    </location>
</feature>
<name>A0A0G4ER69_VITBC</name>
<dbReference type="EMBL" id="CDMY01000292">
    <property type="protein sequence ID" value="CEL99947.1"/>
    <property type="molecule type" value="Genomic_DNA"/>
</dbReference>
<sequence>MLQTVKTVGAFELCNCPDCLPPRYHVCHSDFNRLFGAEVHSSAAGAGPESSGSPQEQQQQHPSTSSRGRGDPWPQQWGRKTPPWLLIHLHLPCCLLPPQAPSPPSAVLPSVHSQQQHPSSSSSPAWHLQQQQPMRNLNHIDHTVRLGPRSWDHGMGQDGLFRSRSESSLSALAQTSDGYSVFDGLAMSVMPLFSSFTRGLGVALLHSALNSFSRGDDSGARAAHCQGGGIDVSLPAMVPTKEEIMDMTQHQQPGRQLEAHVSLATFYIRRVF</sequence>
<feature type="compositionally biased region" description="Low complexity" evidence="1">
    <location>
        <begin position="42"/>
        <end position="66"/>
    </location>
</feature>
<accession>A0A0G4ER69</accession>
<dbReference type="AlphaFoldDB" id="A0A0G4ER69"/>
<organism evidence="2 3">
    <name type="scientific">Vitrella brassicaformis (strain CCMP3155)</name>
    <dbReference type="NCBI Taxonomy" id="1169540"/>
    <lineage>
        <taxon>Eukaryota</taxon>
        <taxon>Sar</taxon>
        <taxon>Alveolata</taxon>
        <taxon>Colpodellida</taxon>
        <taxon>Vitrellaceae</taxon>
        <taxon>Vitrella</taxon>
    </lineage>
</organism>
<gene>
    <name evidence="2" type="ORF">Vbra_12724</name>
</gene>
<feature type="compositionally biased region" description="Low complexity" evidence="1">
    <location>
        <begin position="107"/>
        <end position="124"/>
    </location>
</feature>